<dbReference type="AlphaFoldDB" id="A0A9W8KXZ9"/>
<dbReference type="GO" id="GO:0003723">
    <property type="term" value="F:RNA binding"/>
    <property type="evidence" value="ECO:0007669"/>
    <property type="project" value="TreeGrafter"/>
</dbReference>
<evidence type="ECO:0000259" key="2">
    <source>
        <dbReference type="Pfam" id="PF19273"/>
    </source>
</evidence>
<dbReference type="InterPro" id="IPR016024">
    <property type="entry name" value="ARM-type_fold"/>
</dbReference>
<dbReference type="InterPro" id="IPR045478">
    <property type="entry name" value="Exportin-5_C"/>
</dbReference>
<evidence type="ECO:0000313" key="4">
    <source>
        <dbReference type="Proteomes" id="UP001151518"/>
    </source>
</evidence>
<dbReference type="InterPro" id="IPR013598">
    <property type="entry name" value="Exportin-1/Importin-b-like"/>
</dbReference>
<organism evidence="3 4">
    <name type="scientific">Coemansia spiralis</name>
    <dbReference type="NCBI Taxonomy" id="417178"/>
    <lineage>
        <taxon>Eukaryota</taxon>
        <taxon>Fungi</taxon>
        <taxon>Fungi incertae sedis</taxon>
        <taxon>Zoopagomycota</taxon>
        <taxon>Kickxellomycotina</taxon>
        <taxon>Kickxellomycetes</taxon>
        <taxon>Kickxellales</taxon>
        <taxon>Kickxellaceae</taxon>
        <taxon>Coemansia</taxon>
    </lineage>
</organism>
<dbReference type="GO" id="GO:0005049">
    <property type="term" value="F:nuclear export signal receptor activity"/>
    <property type="evidence" value="ECO:0007669"/>
    <property type="project" value="InterPro"/>
</dbReference>
<evidence type="ECO:0000313" key="3">
    <source>
        <dbReference type="EMBL" id="KAJ2677655.1"/>
    </source>
</evidence>
<dbReference type="GO" id="GO:0042565">
    <property type="term" value="C:RNA nuclear export complex"/>
    <property type="evidence" value="ECO:0007669"/>
    <property type="project" value="TreeGrafter"/>
</dbReference>
<feature type="domain" description="Exportin-5 C-terminal" evidence="2">
    <location>
        <begin position="340"/>
        <end position="998"/>
    </location>
</feature>
<dbReference type="InterPro" id="IPR011989">
    <property type="entry name" value="ARM-like"/>
</dbReference>
<dbReference type="Gene3D" id="1.25.10.10">
    <property type="entry name" value="Leucine-rich Repeat Variant"/>
    <property type="match status" value="1"/>
</dbReference>
<dbReference type="PANTHER" id="PTHR11223">
    <property type="entry name" value="EXPORTIN 1/5"/>
    <property type="match status" value="1"/>
</dbReference>
<dbReference type="GO" id="GO:0005634">
    <property type="term" value="C:nucleus"/>
    <property type="evidence" value="ECO:0007669"/>
    <property type="project" value="TreeGrafter"/>
</dbReference>
<accession>A0A9W8KXZ9</accession>
<gene>
    <name evidence="3" type="primary">MSN5</name>
    <name evidence="3" type="ORF">GGI25_003045</name>
</gene>
<evidence type="ECO:0000259" key="1">
    <source>
        <dbReference type="Pfam" id="PF08389"/>
    </source>
</evidence>
<dbReference type="Proteomes" id="UP001151518">
    <property type="component" value="Unassembled WGS sequence"/>
</dbReference>
<dbReference type="PANTHER" id="PTHR11223:SF3">
    <property type="entry name" value="EXPORTIN-5"/>
    <property type="match status" value="1"/>
</dbReference>
<feature type="domain" description="Exportin-1/Importin-beta-like" evidence="1">
    <location>
        <begin position="96"/>
        <end position="262"/>
    </location>
</feature>
<dbReference type="GO" id="GO:0006611">
    <property type="term" value="P:protein export from nucleus"/>
    <property type="evidence" value="ECO:0007669"/>
    <property type="project" value="InterPro"/>
</dbReference>
<sequence>MNNEVLQQALHALELVYNANTPVDQRKEADLVCQQLKETPQAAQYGLHLVTMEHPVVRHFGLQLLEHSIKHHKKQAAELRTPVLEMVLGCSQEPLFIREKLVALFVLLIIRLWPTEWPDLAPTMTHLYNTDMDVALRVWKTLGEEIFVFDRDAVAAVRKTELVNGLSGLLLPLESAVELYPEAHRDWTEGTRPSKKDILVDRANPDGWLKRWMGDSHKEASRAALVDTIMVYMDWVPIKAIPRARLVLGLTALLATDARVAAAAALEAISRRTAVLGDERDLVLQEFSNCMSAIAQSYRGTLNGDSEDLVLAKHIAQICTNLVAIQWARKLDANRLDHPEMLLELLMALAQDARFTVASVALTGWATIIKHPILACLPEVSRTFGALTEHATTLLFRVCQMHVEDTEEFDTVAELRAFLTSELRTRLLNIIRGMCTLDPAGFIGWIEPSLAPVLSTEGPATEAALMTVDAILSTLDECEQRALADNEALDVPCYYNLARLVVELTTTNAQLATRQLNTLPSLAFLLRASLMNTREAQELLVMVLDKCSRYLEFPHEHNVPRRATAALVRLAIAVPDSLMHVYGEIAQMVQRRLEDPNVLGSVKSHLVEFQLAVVANASVSLSERRELARPLIQPLVESLRTFAPMLQSLEAFVSLLGLPALDQSFVAHEQPDDGQLEHARRERNRLTHVLSTLHILLSRTLDGGLVLLWSEHARDLVELILLVVRCLHMLWNPRATADMPWRSVEAQNLFGLREISKAERLAILGIDHADTQGNAELRAAHHSLAVLREHSYKCLGHLLRLPTLRIPDISSTFTSAVFADVESMAVQHWRVLLNDVVRPIISPAHSDAEFVQPWLPHLFGFCTERLDREWHEQMVRGVVLRTQEDIKAVALGLVNVDVGASDTMDDIVREKLLRDWTRAWSQVVVGLLGSILAVVPEAAQIEHAMQSSARVDAKQPSAQQLLLSSPEMLSGALDATVHMLNYKDTQAMQRLLAVLVQLAPSLLLVSLMPMYQAPSQQQTSAVNAYLARVPDQARISPWLVQLAPGLITVLRDPHLVSLQPVVLGLLADLLHYSGAIERMAWAFRSSSGHNVVGDPGLALRHVLYGAVRPMVHNTEFEQAGEELARNGSLDSKRRRAMLKVALQSVLAVEKSLLFEDK</sequence>
<dbReference type="GO" id="GO:0006405">
    <property type="term" value="P:RNA export from nucleus"/>
    <property type="evidence" value="ECO:0007669"/>
    <property type="project" value="TreeGrafter"/>
</dbReference>
<reference evidence="3" key="1">
    <citation type="submission" date="2022-07" db="EMBL/GenBank/DDBJ databases">
        <title>Phylogenomic reconstructions and comparative analyses of Kickxellomycotina fungi.</title>
        <authorList>
            <person name="Reynolds N.K."/>
            <person name="Stajich J.E."/>
            <person name="Barry K."/>
            <person name="Grigoriev I.V."/>
            <person name="Crous P."/>
            <person name="Smith M.E."/>
        </authorList>
    </citation>
    <scope>NUCLEOTIDE SEQUENCE</scope>
    <source>
        <strain evidence="3">NRRL 3115</strain>
    </source>
</reference>
<proteinExistence type="predicted"/>
<dbReference type="SUPFAM" id="SSF48371">
    <property type="entry name" value="ARM repeat"/>
    <property type="match status" value="1"/>
</dbReference>
<dbReference type="Pfam" id="PF08389">
    <property type="entry name" value="Xpo1"/>
    <property type="match status" value="1"/>
</dbReference>
<comment type="caution">
    <text evidence="3">The sequence shown here is derived from an EMBL/GenBank/DDBJ whole genome shotgun (WGS) entry which is preliminary data.</text>
</comment>
<name>A0A9W8KXZ9_9FUNG</name>
<dbReference type="GO" id="GO:0005737">
    <property type="term" value="C:cytoplasm"/>
    <property type="evidence" value="ECO:0007669"/>
    <property type="project" value="TreeGrafter"/>
</dbReference>
<dbReference type="InterPro" id="IPR045065">
    <property type="entry name" value="XPO1/5"/>
</dbReference>
<dbReference type="Pfam" id="PF19273">
    <property type="entry name" value="Exportin-5"/>
    <property type="match status" value="1"/>
</dbReference>
<dbReference type="EMBL" id="JANBTW010000030">
    <property type="protein sequence ID" value="KAJ2677655.1"/>
    <property type="molecule type" value="Genomic_DNA"/>
</dbReference>
<dbReference type="OrthoDB" id="2215036at2759"/>
<protein>
    <submittedName>
        <fullName evidence="3">Karyopherin</fullName>
    </submittedName>
</protein>